<dbReference type="HOGENOM" id="CLU_2571039_0_0_3"/>
<keyword evidence="1" id="KW-0472">Membrane</keyword>
<accession>A2CDJ5</accession>
<organism evidence="2 3">
    <name type="scientific">Prochlorococcus marinus (strain MIT 9303)</name>
    <dbReference type="NCBI Taxonomy" id="59922"/>
    <lineage>
        <taxon>Bacteria</taxon>
        <taxon>Bacillati</taxon>
        <taxon>Cyanobacteriota</taxon>
        <taxon>Cyanophyceae</taxon>
        <taxon>Synechococcales</taxon>
        <taxon>Prochlorococcaceae</taxon>
        <taxon>Prochlorococcus</taxon>
    </lineage>
</organism>
<dbReference type="KEGG" id="pmf:P9303_28251"/>
<evidence type="ECO:0000313" key="2">
    <source>
        <dbReference type="EMBL" id="ABM79555.1"/>
    </source>
</evidence>
<dbReference type="Proteomes" id="UP000002274">
    <property type="component" value="Chromosome"/>
</dbReference>
<protein>
    <submittedName>
        <fullName evidence="2">Uncharacterized protein</fullName>
    </submittedName>
</protein>
<keyword evidence="1" id="KW-1133">Transmembrane helix</keyword>
<name>A2CDJ5_PROM3</name>
<dbReference type="EMBL" id="CP000554">
    <property type="protein sequence ID" value="ABM79555.1"/>
    <property type="molecule type" value="Genomic_DNA"/>
</dbReference>
<feature type="transmembrane region" description="Helical" evidence="1">
    <location>
        <begin position="7"/>
        <end position="30"/>
    </location>
</feature>
<evidence type="ECO:0000313" key="3">
    <source>
        <dbReference type="Proteomes" id="UP000002274"/>
    </source>
</evidence>
<keyword evidence="1" id="KW-0812">Transmembrane</keyword>
<reference evidence="2 3" key="1">
    <citation type="journal article" date="2007" name="PLoS Genet.">
        <title>Patterns and implications of gene gain and loss in the evolution of Prochlorococcus.</title>
        <authorList>
            <person name="Kettler G.C."/>
            <person name="Martiny A.C."/>
            <person name="Huang K."/>
            <person name="Zucker J."/>
            <person name="Coleman M.L."/>
            <person name="Rodrigue S."/>
            <person name="Chen F."/>
            <person name="Lapidus A."/>
            <person name="Ferriera S."/>
            <person name="Johnson J."/>
            <person name="Steglich C."/>
            <person name="Church G.M."/>
            <person name="Richardson P."/>
            <person name="Chisholm S.W."/>
        </authorList>
    </citation>
    <scope>NUCLEOTIDE SEQUENCE [LARGE SCALE GENOMIC DNA]</scope>
    <source>
        <strain evidence="2 3">MIT 9303</strain>
    </source>
</reference>
<proteinExistence type="predicted"/>
<gene>
    <name evidence="2" type="ordered locus">P9303_28251</name>
</gene>
<sequence>MLRWPQGFLYALVTCLVSIYFPGLTLNSLLKVWALESDQFYIHSNRLRLHFPFIGKCNCFDVSTVFLKHRTVPMKLWRERL</sequence>
<evidence type="ECO:0000256" key="1">
    <source>
        <dbReference type="SAM" id="Phobius"/>
    </source>
</evidence>
<dbReference type="AlphaFoldDB" id="A2CDJ5"/>